<keyword evidence="6" id="KW-1015">Disulfide bond</keyword>
<keyword evidence="3" id="KW-0964">Secreted</keyword>
<dbReference type="AlphaFoldDB" id="A0AAD8NWA3"/>
<evidence type="ECO:0000313" key="9">
    <source>
        <dbReference type="Proteomes" id="UP001229421"/>
    </source>
</evidence>
<evidence type="ECO:0000313" key="8">
    <source>
        <dbReference type="EMBL" id="KAK1423362.1"/>
    </source>
</evidence>
<feature type="signal peptide" evidence="7">
    <location>
        <begin position="1"/>
        <end position="20"/>
    </location>
</feature>
<feature type="chain" id="PRO_5042203985" description="Rapid ALkalinization Factor" evidence="7">
    <location>
        <begin position="21"/>
        <end position="162"/>
    </location>
</feature>
<evidence type="ECO:0000256" key="3">
    <source>
        <dbReference type="ARBA" id="ARBA00022525"/>
    </source>
</evidence>
<evidence type="ECO:0000256" key="5">
    <source>
        <dbReference type="ARBA" id="ARBA00022729"/>
    </source>
</evidence>
<comment type="subcellular location">
    <subcellularLocation>
        <location evidence="1">Secreted</location>
    </subcellularLocation>
</comment>
<dbReference type="EMBL" id="JAUHHV010000005">
    <property type="protein sequence ID" value="KAK1423362.1"/>
    <property type="molecule type" value="Genomic_DNA"/>
</dbReference>
<name>A0AAD8NWA3_TARER</name>
<dbReference type="Proteomes" id="UP001229421">
    <property type="component" value="Unassembled WGS sequence"/>
</dbReference>
<sequence>MNFNSSRLLFLLDMVEGTDAASPTPPILKLEDGGWLDPPGFPSPTLYLDTMKMATHASRNTIFNLFTCVILLLSIMINHCEGSLLSSKKYANECNGTMAECPTLVDEDDEFLMDNEDHRRILAATRTISYDSLKTNPACGGNCGGLYNVQNKQCLTTYRCKR</sequence>
<evidence type="ECO:0000256" key="7">
    <source>
        <dbReference type="SAM" id="SignalP"/>
    </source>
</evidence>
<evidence type="ECO:0000256" key="1">
    <source>
        <dbReference type="ARBA" id="ARBA00004613"/>
    </source>
</evidence>
<dbReference type="Pfam" id="PF05498">
    <property type="entry name" value="RALF"/>
    <property type="match status" value="1"/>
</dbReference>
<accession>A0AAD8NWA3</accession>
<comment type="caution">
    <text evidence="8">The sequence shown here is derived from an EMBL/GenBank/DDBJ whole genome shotgun (WGS) entry which is preliminary data.</text>
</comment>
<keyword evidence="4" id="KW-0372">Hormone</keyword>
<dbReference type="InterPro" id="IPR008801">
    <property type="entry name" value="RALF"/>
</dbReference>
<gene>
    <name evidence="8" type="ORF">QVD17_18661</name>
</gene>
<dbReference type="GO" id="GO:0005576">
    <property type="term" value="C:extracellular region"/>
    <property type="evidence" value="ECO:0007669"/>
    <property type="project" value="UniProtKB-SubCell"/>
</dbReference>
<protein>
    <recommendedName>
        <fullName evidence="10">Rapid ALkalinization Factor</fullName>
    </recommendedName>
</protein>
<evidence type="ECO:0000256" key="6">
    <source>
        <dbReference type="ARBA" id="ARBA00023157"/>
    </source>
</evidence>
<proteinExistence type="inferred from homology"/>
<comment type="similarity">
    <text evidence="2">Belongs to the plant rapid alkalinization factor (RALF) family.</text>
</comment>
<evidence type="ECO:0008006" key="10">
    <source>
        <dbReference type="Google" id="ProtNLM"/>
    </source>
</evidence>
<evidence type="ECO:0000256" key="4">
    <source>
        <dbReference type="ARBA" id="ARBA00022702"/>
    </source>
</evidence>
<reference evidence="8" key="1">
    <citation type="journal article" date="2023" name="bioRxiv">
        <title>Improved chromosome-level genome assembly for marigold (Tagetes erecta).</title>
        <authorList>
            <person name="Jiang F."/>
            <person name="Yuan L."/>
            <person name="Wang S."/>
            <person name="Wang H."/>
            <person name="Xu D."/>
            <person name="Wang A."/>
            <person name="Fan W."/>
        </authorList>
    </citation>
    <scope>NUCLEOTIDE SEQUENCE</scope>
    <source>
        <strain evidence="8">WSJ</strain>
        <tissue evidence="8">Leaf</tissue>
    </source>
</reference>
<keyword evidence="9" id="KW-1185">Reference proteome</keyword>
<evidence type="ECO:0000256" key="2">
    <source>
        <dbReference type="ARBA" id="ARBA00009178"/>
    </source>
</evidence>
<keyword evidence="5 7" id="KW-0732">Signal</keyword>
<organism evidence="8 9">
    <name type="scientific">Tagetes erecta</name>
    <name type="common">African marigold</name>
    <dbReference type="NCBI Taxonomy" id="13708"/>
    <lineage>
        <taxon>Eukaryota</taxon>
        <taxon>Viridiplantae</taxon>
        <taxon>Streptophyta</taxon>
        <taxon>Embryophyta</taxon>
        <taxon>Tracheophyta</taxon>
        <taxon>Spermatophyta</taxon>
        <taxon>Magnoliopsida</taxon>
        <taxon>eudicotyledons</taxon>
        <taxon>Gunneridae</taxon>
        <taxon>Pentapetalae</taxon>
        <taxon>asterids</taxon>
        <taxon>campanulids</taxon>
        <taxon>Asterales</taxon>
        <taxon>Asteraceae</taxon>
        <taxon>Asteroideae</taxon>
        <taxon>Heliantheae alliance</taxon>
        <taxon>Tageteae</taxon>
        <taxon>Tagetes</taxon>
    </lineage>
</organism>
<dbReference type="GO" id="GO:0005179">
    <property type="term" value="F:hormone activity"/>
    <property type="evidence" value="ECO:0007669"/>
    <property type="project" value="UniProtKB-KW"/>
</dbReference>